<proteinExistence type="predicted"/>
<organism evidence="2 3">
    <name type="scientific">Aquiflexum balticum DSM 16537</name>
    <dbReference type="NCBI Taxonomy" id="758820"/>
    <lineage>
        <taxon>Bacteria</taxon>
        <taxon>Pseudomonadati</taxon>
        <taxon>Bacteroidota</taxon>
        <taxon>Cytophagia</taxon>
        <taxon>Cytophagales</taxon>
        <taxon>Cyclobacteriaceae</taxon>
        <taxon>Aquiflexum</taxon>
    </lineage>
</organism>
<reference evidence="3" key="1">
    <citation type="submission" date="2017-04" db="EMBL/GenBank/DDBJ databases">
        <authorList>
            <person name="Varghese N."/>
            <person name="Submissions S."/>
        </authorList>
    </citation>
    <scope>NUCLEOTIDE SEQUENCE [LARGE SCALE GENOMIC DNA]</scope>
    <source>
        <strain evidence="3">DSM 16537</strain>
    </source>
</reference>
<accession>A0A1W2H605</accession>
<dbReference type="AlphaFoldDB" id="A0A1W2H605"/>
<keyword evidence="1" id="KW-1133">Transmembrane helix</keyword>
<dbReference type="EMBL" id="LT838813">
    <property type="protein sequence ID" value="SMD44204.1"/>
    <property type="molecule type" value="Genomic_DNA"/>
</dbReference>
<gene>
    <name evidence="2" type="ORF">SAMN00777080_2822</name>
</gene>
<keyword evidence="1" id="KW-0812">Transmembrane</keyword>
<protein>
    <submittedName>
        <fullName evidence="2">Uncharacterized protein</fullName>
    </submittedName>
</protein>
<evidence type="ECO:0000313" key="3">
    <source>
        <dbReference type="Proteomes" id="UP000192333"/>
    </source>
</evidence>
<evidence type="ECO:0000313" key="2">
    <source>
        <dbReference type="EMBL" id="SMD44204.1"/>
    </source>
</evidence>
<sequence>MTKIDKSIVATGGSSISNSKNEIATKAKRLKTKFTLIGFILGVLSSLVASYIYDYLTKS</sequence>
<dbReference type="STRING" id="758820.SAMN00777080_2822"/>
<name>A0A1W2H605_9BACT</name>
<keyword evidence="3" id="KW-1185">Reference proteome</keyword>
<keyword evidence="1" id="KW-0472">Membrane</keyword>
<dbReference type="Proteomes" id="UP000192333">
    <property type="component" value="Chromosome I"/>
</dbReference>
<feature type="transmembrane region" description="Helical" evidence="1">
    <location>
        <begin position="34"/>
        <end position="53"/>
    </location>
</feature>
<evidence type="ECO:0000256" key="1">
    <source>
        <dbReference type="SAM" id="Phobius"/>
    </source>
</evidence>